<reference evidence="4 5" key="1">
    <citation type="journal article" date="2017" name="Mol. Ecol.">
        <title>Comparative and population genomic landscape of Phellinus noxius: A hypervariable fungus causing root rot in trees.</title>
        <authorList>
            <person name="Chung C.L."/>
            <person name="Lee T.J."/>
            <person name="Akiba M."/>
            <person name="Lee H.H."/>
            <person name="Kuo T.H."/>
            <person name="Liu D."/>
            <person name="Ke H.M."/>
            <person name="Yokoi T."/>
            <person name="Roa M.B."/>
            <person name="Lu M.J."/>
            <person name="Chang Y.Y."/>
            <person name="Ann P.J."/>
            <person name="Tsai J.N."/>
            <person name="Chen C.Y."/>
            <person name="Tzean S.S."/>
            <person name="Ota Y."/>
            <person name="Hattori T."/>
            <person name="Sahashi N."/>
            <person name="Liou R.F."/>
            <person name="Kikuchi T."/>
            <person name="Tsai I.J."/>
        </authorList>
    </citation>
    <scope>NUCLEOTIDE SEQUENCE [LARGE SCALE GENOMIC DNA]</scope>
    <source>
        <strain evidence="4 5">FFPRI411160</strain>
    </source>
</reference>
<evidence type="ECO:0000256" key="1">
    <source>
        <dbReference type="SAM" id="Coils"/>
    </source>
</evidence>
<evidence type="ECO:0000313" key="5">
    <source>
        <dbReference type="Proteomes" id="UP000217199"/>
    </source>
</evidence>
<evidence type="ECO:0000259" key="3">
    <source>
        <dbReference type="SMART" id="SM00233"/>
    </source>
</evidence>
<feature type="region of interest" description="Disordered" evidence="2">
    <location>
        <begin position="1023"/>
        <end position="1056"/>
    </location>
</feature>
<keyword evidence="5" id="KW-1185">Reference proteome</keyword>
<accession>A0A286UGP4</accession>
<dbReference type="InterPro" id="IPR001849">
    <property type="entry name" value="PH_domain"/>
</dbReference>
<evidence type="ECO:0000256" key="2">
    <source>
        <dbReference type="SAM" id="MobiDB-lite"/>
    </source>
</evidence>
<feature type="compositionally biased region" description="Pro residues" evidence="2">
    <location>
        <begin position="1035"/>
        <end position="1045"/>
    </location>
</feature>
<proteinExistence type="predicted"/>
<dbReference type="EMBL" id="NBII01000005">
    <property type="protein sequence ID" value="PAV18708.1"/>
    <property type="molecule type" value="Genomic_DNA"/>
</dbReference>
<protein>
    <recommendedName>
        <fullName evidence="3">PH domain-containing protein</fullName>
    </recommendedName>
</protein>
<keyword evidence="1" id="KW-0175">Coiled coil</keyword>
<feature type="region of interest" description="Disordered" evidence="2">
    <location>
        <begin position="175"/>
        <end position="200"/>
    </location>
</feature>
<feature type="region of interest" description="Disordered" evidence="2">
    <location>
        <begin position="568"/>
        <end position="587"/>
    </location>
</feature>
<gene>
    <name evidence="4" type="ORF">PNOK_0555100</name>
</gene>
<feature type="compositionally biased region" description="Polar residues" evidence="2">
    <location>
        <begin position="180"/>
        <end position="200"/>
    </location>
</feature>
<feature type="compositionally biased region" description="Polar residues" evidence="2">
    <location>
        <begin position="572"/>
        <end position="587"/>
    </location>
</feature>
<feature type="domain" description="PH" evidence="3">
    <location>
        <begin position="214"/>
        <end position="331"/>
    </location>
</feature>
<name>A0A286UGP4_9AGAM</name>
<feature type="region of interest" description="Disordered" evidence="2">
    <location>
        <begin position="1"/>
        <end position="24"/>
    </location>
</feature>
<feature type="region of interest" description="Disordered" evidence="2">
    <location>
        <begin position="775"/>
        <end position="796"/>
    </location>
</feature>
<dbReference type="Proteomes" id="UP000217199">
    <property type="component" value="Unassembled WGS sequence"/>
</dbReference>
<dbReference type="InParanoid" id="A0A286UGP4"/>
<comment type="caution">
    <text evidence="4">The sequence shown here is derived from an EMBL/GenBank/DDBJ whole genome shotgun (WGS) entry which is preliminary data.</text>
</comment>
<feature type="region of interest" description="Disordered" evidence="2">
    <location>
        <begin position="469"/>
        <end position="493"/>
    </location>
</feature>
<feature type="region of interest" description="Disordered" evidence="2">
    <location>
        <begin position="132"/>
        <end position="155"/>
    </location>
</feature>
<evidence type="ECO:0000313" key="4">
    <source>
        <dbReference type="EMBL" id="PAV18708.1"/>
    </source>
</evidence>
<dbReference type="AlphaFoldDB" id="A0A286UGP4"/>
<dbReference type="SMART" id="SM00233">
    <property type="entry name" value="PH"/>
    <property type="match status" value="1"/>
</dbReference>
<sequence>MISSRCISTDSGSLPPLTRQSTGWGSYSTSIPFTPADGLPLHNSVFNTQKRLPMQPKNTGLPQDKYPFDPTVRSNSLPIDDPGSYFPNVISQGSEETAPSGYRSTKELINRFESMTPSIVSTETESLRVPNMRRDHPLPELPLNRPLSSMKDRRRSPLKESFRNLIHLFAKKRSGKEDGSTLSSSPYNTPIPTPTVHSTPRSHCSFVPLETLELLHSGPLLYLSRPSVDSMLPVWISCKASLFSDRLVLEWHTAFGNPSSSIIALGKSSDVHSLSNTQVDQTERKLLPQDSQGAHMFEISYPGGPPEKFATTTVSERTAWVSCIWDALLQLGVTKDKIIQINSTPKNDFQCIAASPLISSSEDDSQFRIETIRARTGRKPETAETLLQQAFVSEKTNESNNMVPCSSSEQYKLDQEKRPLPPIQNQVPMPIKKINTQINRAATQLSRCSSVGSSYSVAQTQSGTPQLQFEENYPTIGGTKKGPRPKSAVSKTNYEDENSIYDFYTDKGFSGRVLSPVPDVSESGETPKLDDILTQTSQRPTIFSNRKNSKKSTATTTYASCREEFDGKTTYLHPSNNAPSRQVSQRSNMSVSSDIVREDDSVHPLVALIQENAMKHCQQTSEIGNQITSLQDNVLGISAELRTALKEQHLKYDDEIKSKLEDLCGRMEKATVTNSFNCTELRGLYQKLEGMVSQLKENKDDGAVMRTLKELEAIKVDSGNDKPSVLDPLESLHKETTINELNRLNMKLDEVILLLKREDVVQELRDVGKSKATVNEKVDDDVSNKEGEPKVEPAAEDDKVANIESKFTEILDLLKSVSESKNLQAVQQTENARYLHELNTWLETFVNTGANQIQSVIKGIEQLQHELGIVSEEGSTPSGIKADLANLANSSRTGEEKISKLQEQLMVTVEMMKEQNAANKAIDMQTVIGMIETQKQEQETMLRNIAAELSNDIRGERLRFVEAMKEATAINVQVHVEEFKKELSREVMMMTCEVSRLQRERQMLEQQIADLFAFFAKQRAEMEQQQAERARQLQLPPPGVPPPRPASHSRPLPVPQ</sequence>
<feature type="coiled-coil region" evidence="1">
    <location>
        <begin position="980"/>
        <end position="1007"/>
    </location>
</feature>
<dbReference type="STRING" id="2282107.A0A286UGP4"/>
<organism evidence="4 5">
    <name type="scientific">Pyrrhoderma noxium</name>
    <dbReference type="NCBI Taxonomy" id="2282107"/>
    <lineage>
        <taxon>Eukaryota</taxon>
        <taxon>Fungi</taxon>
        <taxon>Dikarya</taxon>
        <taxon>Basidiomycota</taxon>
        <taxon>Agaricomycotina</taxon>
        <taxon>Agaricomycetes</taxon>
        <taxon>Hymenochaetales</taxon>
        <taxon>Hymenochaetaceae</taxon>
        <taxon>Pyrrhoderma</taxon>
    </lineage>
</organism>
<dbReference type="OrthoDB" id="2261329at2759"/>